<reference evidence="7" key="1">
    <citation type="submission" date="2015-10" db="EMBL/GenBank/DDBJ databases">
        <authorList>
            <person name="Gilbert D.G."/>
        </authorList>
    </citation>
    <scope>NUCLEOTIDE SEQUENCE</scope>
</reference>
<protein>
    <submittedName>
        <fullName evidence="7">Butyryl-CoA dehydrogenase</fullName>
        <ecNumber evidence="7">1.3.8.1</ecNumber>
    </submittedName>
</protein>
<dbReference type="AlphaFoldDB" id="A0A160TTH4"/>
<dbReference type="GO" id="GO:0016937">
    <property type="term" value="F:short-chain fatty acyl-CoA dehydrogenase activity"/>
    <property type="evidence" value="ECO:0007669"/>
    <property type="project" value="UniProtKB-EC"/>
</dbReference>
<dbReference type="InterPro" id="IPR052161">
    <property type="entry name" value="Mycobact_Acyl-CoA_DH"/>
</dbReference>
<dbReference type="GO" id="GO:0050660">
    <property type="term" value="F:flavin adenine dinucleotide binding"/>
    <property type="evidence" value="ECO:0007669"/>
    <property type="project" value="InterPro"/>
</dbReference>
<keyword evidence="2" id="KW-0285">Flavoprotein</keyword>
<evidence type="ECO:0000313" key="7">
    <source>
        <dbReference type="EMBL" id="CUS52237.1"/>
    </source>
</evidence>
<keyword evidence="3 7" id="KW-0560">Oxidoreductase</keyword>
<dbReference type="InterPro" id="IPR037069">
    <property type="entry name" value="AcylCoA_DH/ox_N_sf"/>
</dbReference>
<organism evidence="7">
    <name type="scientific">hydrothermal vent metagenome</name>
    <dbReference type="NCBI Taxonomy" id="652676"/>
    <lineage>
        <taxon>unclassified sequences</taxon>
        <taxon>metagenomes</taxon>
        <taxon>ecological metagenomes</taxon>
    </lineage>
</organism>
<dbReference type="InterPro" id="IPR046373">
    <property type="entry name" value="Acyl-CoA_Oxase/DH_mid-dom_sf"/>
</dbReference>
<dbReference type="EC" id="1.3.8.1" evidence="7"/>
<dbReference type="Pfam" id="PF02771">
    <property type="entry name" value="Acyl-CoA_dh_N"/>
    <property type="match status" value="1"/>
</dbReference>
<evidence type="ECO:0000256" key="3">
    <source>
        <dbReference type="ARBA" id="ARBA00023002"/>
    </source>
</evidence>
<feature type="domain" description="Acyl-CoA dehydrogenase/oxidase C-terminal" evidence="4">
    <location>
        <begin position="297"/>
        <end position="398"/>
    </location>
</feature>
<dbReference type="Gene3D" id="1.20.140.10">
    <property type="entry name" value="Butyryl-CoA Dehydrogenase, subunit A, domain 3"/>
    <property type="match status" value="1"/>
</dbReference>
<dbReference type="EMBL" id="CZRL01000078">
    <property type="protein sequence ID" value="CUS52237.1"/>
    <property type="molecule type" value="Genomic_DNA"/>
</dbReference>
<dbReference type="Pfam" id="PF02770">
    <property type="entry name" value="Acyl-CoA_dh_M"/>
    <property type="match status" value="1"/>
</dbReference>
<gene>
    <name evidence="7" type="ORF">MGWOODY_XGa1266</name>
</gene>
<evidence type="ECO:0000259" key="4">
    <source>
        <dbReference type="Pfam" id="PF00441"/>
    </source>
</evidence>
<proteinExistence type="predicted"/>
<dbReference type="SUPFAM" id="SSF56645">
    <property type="entry name" value="Acyl-CoA dehydrogenase NM domain-like"/>
    <property type="match status" value="1"/>
</dbReference>
<evidence type="ECO:0000256" key="2">
    <source>
        <dbReference type="ARBA" id="ARBA00022630"/>
    </source>
</evidence>
<dbReference type="Pfam" id="PF00441">
    <property type="entry name" value="Acyl-CoA_dh_1"/>
    <property type="match status" value="1"/>
</dbReference>
<dbReference type="InterPro" id="IPR006091">
    <property type="entry name" value="Acyl-CoA_Oxase/DH_mid-dom"/>
</dbReference>
<feature type="domain" description="Acyl-CoA dehydrogenase/oxidase N-terminal" evidence="6">
    <location>
        <begin position="30"/>
        <end position="142"/>
    </location>
</feature>
<dbReference type="PANTHER" id="PTHR43292:SF4">
    <property type="entry name" value="ACYL-COA DEHYDROGENASE FADE34"/>
    <property type="match status" value="1"/>
</dbReference>
<dbReference type="GO" id="GO:0005886">
    <property type="term" value="C:plasma membrane"/>
    <property type="evidence" value="ECO:0007669"/>
    <property type="project" value="TreeGrafter"/>
</dbReference>
<feature type="domain" description="Acyl-CoA oxidase/dehydrogenase middle" evidence="5">
    <location>
        <begin position="146"/>
        <end position="242"/>
    </location>
</feature>
<sequence length="401" mass="44197">MEFRTIGIRHANPSYDMSQGIQFDSVQMPEEAEAMRRTVREFLAAEIAAGNFEADGFGMTTHSPEFSRRCGRAGFIGMTWPTSYGGQERSFLERFVVTEEMLAVGAPVWAHWVADRQSGPVLIRYATDEVRQEVLPRIVAGECYFCIGMSEPDSGSDLFSLRSTAKPVAGGWRVNGRKIWTSNAHRSHYMIALLRTSAATSENRRYGLTQFLIAMDSPGITVRPIRNLTGVHDFNEVTFDDVFVPDNHLIGEVDMASSQATNELAYERSGPERFLETLAVLKALIRVAGKNPDKRLSEGIGRLVAQLSTLRQMSVSVAGMLSAGKVPQVEAALVKDLGTNWEQSLPGEARNLVTNDSVDQEAFEAFEAILEQAILIAPKLTIQGGTREILRGIIARGLGLR</sequence>
<dbReference type="InterPro" id="IPR009075">
    <property type="entry name" value="AcylCo_DH/oxidase_C"/>
</dbReference>
<evidence type="ECO:0000259" key="5">
    <source>
        <dbReference type="Pfam" id="PF02770"/>
    </source>
</evidence>
<evidence type="ECO:0000259" key="6">
    <source>
        <dbReference type="Pfam" id="PF02771"/>
    </source>
</evidence>
<dbReference type="Gene3D" id="1.10.540.10">
    <property type="entry name" value="Acyl-CoA dehydrogenase/oxidase, N-terminal domain"/>
    <property type="match status" value="1"/>
</dbReference>
<evidence type="ECO:0000256" key="1">
    <source>
        <dbReference type="ARBA" id="ARBA00001974"/>
    </source>
</evidence>
<dbReference type="PROSITE" id="PS00072">
    <property type="entry name" value="ACYL_COA_DH_1"/>
    <property type="match status" value="1"/>
</dbReference>
<name>A0A160TTH4_9ZZZZ</name>
<dbReference type="InterPro" id="IPR006089">
    <property type="entry name" value="Acyl-CoA_DH_CS"/>
</dbReference>
<dbReference type="PANTHER" id="PTHR43292">
    <property type="entry name" value="ACYL-COA DEHYDROGENASE"/>
    <property type="match status" value="1"/>
</dbReference>
<accession>A0A160TTH4</accession>
<comment type="cofactor">
    <cofactor evidence="1">
        <name>FAD</name>
        <dbReference type="ChEBI" id="CHEBI:57692"/>
    </cofactor>
</comment>
<dbReference type="InterPro" id="IPR013786">
    <property type="entry name" value="AcylCoA_DH/ox_N"/>
</dbReference>
<dbReference type="InterPro" id="IPR009100">
    <property type="entry name" value="AcylCoA_DH/oxidase_NM_dom_sf"/>
</dbReference>
<dbReference type="Gene3D" id="2.40.110.10">
    <property type="entry name" value="Butyryl-CoA Dehydrogenase, subunit A, domain 2"/>
    <property type="match status" value="1"/>
</dbReference>